<sequence length="435" mass="43789">MGASGLGVPCSVVLPSPVIPRAYCRPARTPWLSEAFNGPVRAGRWFTGATIVLLALNLRSAVGSVGVLLSAVTDDLGMSATTAGVLTTLPMVCFAVVGLSTGAIVRRLGLHRTTALALALVLVGLGTRAVADSTVAFLATSVLALGGAAMGNVVLPPLARTHFPDRVAGISALYGAALIASGTLSSSLSVPAAEAFGSWRVGVGLWSALALLALLPWLTLLSRDVRTSLAPTDRLPTGQVLRSPLTWALVVCFAAQSGGAYAQFGWFASIVVDAGTGPATAGALLGLLTGVGIPLTLCLPWLIARLGGTGVLPVAFGALTVAGWTGLVLAPSTAPALWAVLLGLGSGAFTWCLTMIGQRTRTTAGTTALSSLVQGPGYLVGGLVPFGTGALHDVTGSWTPPLVGLAALGVLIAVAGTLVDRSTPLEDRLVPTSRG</sequence>
<keyword evidence="3" id="KW-1185">Reference proteome</keyword>
<feature type="transmembrane region" description="Helical" evidence="1">
    <location>
        <begin position="368"/>
        <end position="386"/>
    </location>
</feature>
<name>A0ABN2VXI9_9ACTN</name>
<feature type="transmembrane region" description="Helical" evidence="1">
    <location>
        <begin position="51"/>
        <end position="72"/>
    </location>
</feature>
<feature type="transmembrane region" description="Helical" evidence="1">
    <location>
        <begin position="336"/>
        <end position="356"/>
    </location>
</feature>
<feature type="transmembrane region" description="Helical" evidence="1">
    <location>
        <begin position="311"/>
        <end position="330"/>
    </location>
</feature>
<keyword evidence="1" id="KW-0472">Membrane</keyword>
<dbReference type="PANTHER" id="PTHR23523">
    <property type="match status" value="1"/>
</dbReference>
<feature type="transmembrane region" description="Helical" evidence="1">
    <location>
        <begin position="398"/>
        <end position="419"/>
    </location>
</feature>
<reference evidence="2 3" key="1">
    <citation type="journal article" date="2019" name="Int. J. Syst. Evol. Microbiol.">
        <title>The Global Catalogue of Microorganisms (GCM) 10K type strain sequencing project: providing services to taxonomists for standard genome sequencing and annotation.</title>
        <authorList>
            <consortium name="The Broad Institute Genomics Platform"/>
            <consortium name="The Broad Institute Genome Sequencing Center for Infectious Disease"/>
            <person name="Wu L."/>
            <person name="Ma J."/>
        </authorList>
    </citation>
    <scope>NUCLEOTIDE SEQUENCE [LARGE SCALE GENOMIC DNA]</scope>
    <source>
        <strain evidence="2 3">JCM 15749</strain>
    </source>
</reference>
<dbReference type="Pfam" id="PF07690">
    <property type="entry name" value="MFS_1"/>
    <property type="match status" value="1"/>
</dbReference>
<proteinExistence type="predicted"/>
<dbReference type="InterPro" id="IPR036259">
    <property type="entry name" value="MFS_trans_sf"/>
</dbReference>
<keyword evidence="1" id="KW-0812">Transmembrane</keyword>
<organism evidence="2 3">
    <name type="scientific">Aeromicrobium halocynthiae</name>
    <dbReference type="NCBI Taxonomy" id="560557"/>
    <lineage>
        <taxon>Bacteria</taxon>
        <taxon>Bacillati</taxon>
        <taxon>Actinomycetota</taxon>
        <taxon>Actinomycetes</taxon>
        <taxon>Propionibacteriales</taxon>
        <taxon>Nocardioidaceae</taxon>
        <taxon>Aeromicrobium</taxon>
    </lineage>
</organism>
<accession>A0ABN2VXI9</accession>
<feature type="transmembrane region" description="Helical" evidence="1">
    <location>
        <begin position="284"/>
        <end position="304"/>
    </location>
</feature>
<evidence type="ECO:0000313" key="3">
    <source>
        <dbReference type="Proteomes" id="UP001501480"/>
    </source>
</evidence>
<comment type="caution">
    <text evidence="2">The sequence shown here is derived from an EMBL/GenBank/DDBJ whole genome shotgun (WGS) entry which is preliminary data.</text>
</comment>
<evidence type="ECO:0000313" key="2">
    <source>
        <dbReference type="EMBL" id="GAA2074269.1"/>
    </source>
</evidence>
<feature type="transmembrane region" description="Helical" evidence="1">
    <location>
        <begin position="137"/>
        <end position="155"/>
    </location>
</feature>
<dbReference type="Gene3D" id="1.20.1250.20">
    <property type="entry name" value="MFS general substrate transporter like domains"/>
    <property type="match status" value="2"/>
</dbReference>
<dbReference type="InterPro" id="IPR052524">
    <property type="entry name" value="MFS_Cyanate_Porter"/>
</dbReference>
<feature type="transmembrane region" description="Helical" evidence="1">
    <location>
        <begin position="167"/>
        <end position="184"/>
    </location>
</feature>
<gene>
    <name evidence="2" type="ORF">GCM10009821_11110</name>
</gene>
<feature type="transmembrane region" description="Helical" evidence="1">
    <location>
        <begin position="204"/>
        <end position="223"/>
    </location>
</feature>
<feature type="transmembrane region" description="Helical" evidence="1">
    <location>
        <begin position="78"/>
        <end position="101"/>
    </location>
</feature>
<dbReference type="PANTHER" id="PTHR23523:SF2">
    <property type="entry name" value="2-NITROIMIDAZOLE TRANSPORTER"/>
    <property type="match status" value="1"/>
</dbReference>
<protein>
    <submittedName>
        <fullName evidence="2">MFS transporter</fullName>
    </submittedName>
</protein>
<evidence type="ECO:0000256" key="1">
    <source>
        <dbReference type="SAM" id="Phobius"/>
    </source>
</evidence>
<feature type="transmembrane region" description="Helical" evidence="1">
    <location>
        <begin position="113"/>
        <end position="131"/>
    </location>
</feature>
<dbReference type="EMBL" id="BAAAPY010000003">
    <property type="protein sequence ID" value="GAA2074269.1"/>
    <property type="molecule type" value="Genomic_DNA"/>
</dbReference>
<feature type="transmembrane region" description="Helical" evidence="1">
    <location>
        <begin position="244"/>
        <end position="264"/>
    </location>
</feature>
<dbReference type="SUPFAM" id="SSF103473">
    <property type="entry name" value="MFS general substrate transporter"/>
    <property type="match status" value="1"/>
</dbReference>
<dbReference type="Proteomes" id="UP001501480">
    <property type="component" value="Unassembled WGS sequence"/>
</dbReference>
<dbReference type="InterPro" id="IPR011701">
    <property type="entry name" value="MFS"/>
</dbReference>
<keyword evidence="1" id="KW-1133">Transmembrane helix</keyword>